<name>A0A8T1WQT1_9STRA</name>
<dbReference type="EMBL" id="JAGDFL010000186">
    <property type="protein sequence ID" value="KAG7395806.1"/>
    <property type="molecule type" value="Genomic_DNA"/>
</dbReference>
<evidence type="ECO:0000313" key="4">
    <source>
        <dbReference type="EMBL" id="KAG7395806.1"/>
    </source>
</evidence>
<dbReference type="Proteomes" id="UP000693981">
    <property type="component" value="Unassembled WGS sequence"/>
</dbReference>
<feature type="coiled-coil region" evidence="1">
    <location>
        <begin position="11"/>
        <end position="66"/>
    </location>
</feature>
<protein>
    <recommendedName>
        <fullName evidence="3">DUF4472 domain-containing protein</fullName>
    </recommendedName>
</protein>
<feature type="region of interest" description="Disordered" evidence="2">
    <location>
        <begin position="528"/>
        <end position="561"/>
    </location>
</feature>
<keyword evidence="1" id="KW-0175">Coiled coil</keyword>
<dbReference type="InterPro" id="IPR029329">
    <property type="entry name" value="DUF4472"/>
</dbReference>
<organism evidence="4 5">
    <name type="scientific">Phytophthora boehmeriae</name>
    <dbReference type="NCBI Taxonomy" id="109152"/>
    <lineage>
        <taxon>Eukaryota</taxon>
        <taxon>Sar</taxon>
        <taxon>Stramenopiles</taxon>
        <taxon>Oomycota</taxon>
        <taxon>Peronosporomycetes</taxon>
        <taxon>Peronosporales</taxon>
        <taxon>Peronosporaceae</taxon>
        <taxon>Phytophthora</taxon>
    </lineage>
</organism>
<evidence type="ECO:0000256" key="1">
    <source>
        <dbReference type="SAM" id="Coils"/>
    </source>
</evidence>
<reference evidence="4" key="1">
    <citation type="submission" date="2021-02" db="EMBL/GenBank/DDBJ databases">
        <authorList>
            <person name="Palmer J.M."/>
        </authorList>
    </citation>
    <scope>NUCLEOTIDE SEQUENCE</scope>
    <source>
        <strain evidence="4">SCRP23</strain>
    </source>
</reference>
<sequence length="629" mass="72280">MFGDQHAKQQYREGKQELAVYERSLHDLEGKLAQSGLERRVLREDKDILTAQLNELRSKYRELFDNELSLRTELLACEQEKLALSKAFLAFQLERDTQVQQLDSDKFEAETRLLKAEQLVVEIQQDDATKATQIQDLCAKMNELVADKTRLGGELAMLQKATKAAEEARGADAKKNQQLSLELIIAVNQKQKLQNEMEALTMQLRQHQAQIDAQTAECKQLRSENAVLRDQATAFEVKLESIRKDVVRREMELERAELAVKKEQLETQQAGRNADHQHEHSVKRLNEEIEAQRAAFAQDKRLLELQLERTQHDVARENREKHHATAALTAKNEENEELLLALERTRHDLQAQLEAFRLKLTLLHQPASSEDRLSEAGAGVRALRELLATYQQREQDLRDELDSARSLNLRLARRLRDPAQDTTEPQPNDDSETDRISPIQFKNESEDMEQMRKRLAAAEQRTTMDMKQLSDQAVIIAELESQKADQIQRREKQHQQVASVQSNDNGVHAIAEMHTALARQLEEVRRLTLQQQNQQSERVANNASPSSKDKNTTELSANSNELESLREAKAQLEARLSSNKAHWISLLEQVERRCAELLTKNVMLTEDNESLRQHLKKAHRAQLSKPSRK</sequence>
<evidence type="ECO:0000256" key="2">
    <source>
        <dbReference type="SAM" id="MobiDB-lite"/>
    </source>
</evidence>
<feature type="domain" description="DUF4472" evidence="3">
    <location>
        <begin position="77"/>
        <end position="183"/>
    </location>
</feature>
<dbReference type="Pfam" id="PF14739">
    <property type="entry name" value="DUF4472"/>
    <property type="match status" value="1"/>
</dbReference>
<proteinExistence type="predicted"/>
<feature type="coiled-coil region" evidence="1">
    <location>
        <begin position="176"/>
        <end position="407"/>
    </location>
</feature>
<evidence type="ECO:0000313" key="5">
    <source>
        <dbReference type="Proteomes" id="UP000693981"/>
    </source>
</evidence>
<comment type="caution">
    <text evidence="4">The sequence shown here is derived from an EMBL/GenBank/DDBJ whole genome shotgun (WGS) entry which is preliminary data.</text>
</comment>
<keyword evidence="5" id="KW-1185">Reference proteome</keyword>
<dbReference type="OrthoDB" id="2113965at2759"/>
<evidence type="ECO:0000259" key="3">
    <source>
        <dbReference type="Pfam" id="PF14739"/>
    </source>
</evidence>
<feature type="compositionally biased region" description="Polar residues" evidence="2">
    <location>
        <begin position="528"/>
        <end position="546"/>
    </location>
</feature>
<feature type="region of interest" description="Disordered" evidence="2">
    <location>
        <begin position="412"/>
        <end position="449"/>
    </location>
</feature>
<accession>A0A8T1WQT1</accession>
<gene>
    <name evidence="4" type="ORF">PHYBOEH_003143</name>
</gene>
<dbReference type="AlphaFoldDB" id="A0A8T1WQT1"/>